<evidence type="ECO:0000256" key="3">
    <source>
        <dbReference type="ARBA" id="ARBA00023163"/>
    </source>
</evidence>
<dbReference type="eggNOG" id="COG0745">
    <property type="taxonomic scope" value="Bacteria"/>
</dbReference>
<organism evidence="6 7">
    <name type="scientific">Parvibaculum lavamentivorans (strain DS-1 / DSM 13023 / NCIMB 13966)</name>
    <dbReference type="NCBI Taxonomy" id="402881"/>
    <lineage>
        <taxon>Bacteria</taxon>
        <taxon>Pseudomonadati</taxon>
        <taxon>Pseudomonadota</taxon>
        <taxon>Alphaproteobacteria</taxon>
        <taxon>Hyphomicrobiales</taxon>
        <taxon>Parvibaculaceae</taxon>
        <taxon>Parvibaculum</taxon>
    </lineage>
</organism>
<protein>
    <submittedName>
        <fullName evidence="6">Response regulator receiver protein</fullName>
    </submittedName>
</protein>
<dbReference type="InterPro" id="IPR001789">
    <property type="entry name" value="Sig_transdc_resp-reg_receiver"/>
</dbReference>
<dbReference type="Gene3D" id="3.40.50.2300">
    <property type="match status" value="1"/>
</dbReference>
<reference evidence="6 7" key="1">
    <citation type="journal article" date="2011" name="Stand. Genomic Sci.">
        <title>Complete genome sequence of Parvibaculum lavamentivorans type strain (DS-1(T)).</title>
        <authorList>
            <person name="Schleheck D."/>
            <person name="Weiss M."/>
            <person name="Pitluck S."/>
            <person name="Bruce D."/>
            <person name="Land M.L."/>
            <person name="Han S."/>
            <person name="Saunders E."/>
            <person name="Tapia R."/>
            <person name="Detter C."/>
            <person name="Brettin T."/>
            <person name="Han J."/>
            <person name="Woyke T."/>
            <person name="Goodwin L."/>
            <person name="Pennacchio L."/>
            <person name="Nolan M."/>
            <person name="Cook A.M."/>
            <person name="Kjelleberg S."/>
            <person name="Thomas T."/>
        </authorList>
    </citation>
    <scope>NUCLEOTIDE SEQUENCE [LARGE SCALE GENOMIC DNA]</scope>
    <source>
        <strain evidence="7">DS-1 / DSM 13023 / NCIMB 13966</strain>
    </source>
</reference>
<dbReference type="EMBL" id="CP000774">
    <property type="protein sequence ID" value="ABS61688.1"/>
    <property type="molecule type" value="Genomic_DNA"/>
</dbReference>
<dbReference type="PROSITE" id="PS50110">
    <property type="entry name" value="RESPONSE_REGULATORY"/>
    <property type="match status" value="1"/>
</dbReference>
<keyword evidence="7" id="KW-1185">Reference proteome</keyword>
<dbReference type="Proteomes" id="UP000006377">
    <property type="component" value="Chromosome"/>
</dbReference>
<dbReference type="Pfam" id="PF00072">
    <property type="entry name" value="Response_reg"/>
    <property type="match status" value="1"/>
</dbReference>
<evidence type="ECO:0000313" key="6">
    <source>
        <dbReference type="EMBL" id="ABS61688.1"/>
    </source>
</evidence>
<evidence type="ECO:0000256" key="1">
    <source>
        <dbReference type="ARBA" id="ARBA00022553"/>
    </source>
</evidence>
<dbReference type="SUPFAM" id="SSF52172">
    <property type="entry name" value="CheY-like"/>
    <property type="match status" value="1"/>
</dbReference>
<proteinExistence type="predicted"/>
<accession>A7HP55</accession>
<dbReference type="GO" id="GO:0000160">
    <property type="term" value="P:phosphorelay signal transduction system"/>
    <property type="evidence" value="ECO:0007669"/>
    <property type="project" value="InterPro"/>
</dbReference>
<feature type="domain" description="Response regulatory" evidence="5">
    <location>
        <begin position="2"/>
        <end position="123"/>
    </location>
</feature>
<dbReference type="InterPro" id="IPR011006">
    <property type="entry name" value="CheY-like_superfamily"/>
</dbReference>
<dbReference type="KEGG" id="pla:Plav_0065"/>
<keyword evidence="2" id="KW-0805">Transcription regulation</keyword>
<dbReference type="PANTHER" id="PTHR44591">
    <property type="entry name" value="STRESS RESPONSE REGULATOR PROTEIN 1"/>
    <property type="match status" value="1"/>
</dbReference>
<keyword evidence="1 4" id="KW-0597">Phosphoprotein</keyword>
<name>A7HP55_PARL1</name>
<evidence type="ECO:0000256" key="2">
    <source>
        <dbReference type="ARBA" id="ARBA00023015"/>
    </source>
</evidence>
<dbReference type="AlphaFoldDB" id="A7HP55"/>
<sequence>MRVLIYDDDEDLAQECADALTRRGHKTTTRNGQANFSALVAAFEPDLILLDVHMPEFNGFEALQALARNTRKSDISVIMMSGARDNLLGATTAFCEAHDIGLLGTLPKPFGLKELDELLDRAGAVRPAS</sequence>
<evidence type="ECO:0000256" key="4">
    <source>
        <dbReference type="PROSITE-ProRule" id="PRU00169"/>
    </source>
</evidence>
<dbReference type="InterPro" id="IPR050595">
    <property type="entry name" value="Bact_response_regulator"/>
</dbReference>
<evidence type="ECO:0000259" key="5">
    <source>
        <dbReference type="PROSITE" id="PS50110"/>
    </source>
</evidence>
<evidence type="ECO:0000313" key="7">
    <source>
        <dbReference type="Proteomes" id="UP000006377"/>
    </source>
</evidence>
<feature type="modified residue" description="4-aspartylphosphate" evidence="4">
    <location>
        <position position="51"/>
    </location>
</feature>
<dbReference type="HOGENOM" id="CLU_000445_69_17_5"/>
<gene>
    <name evidence="6" type="ordered locus">Plav_0065</name>
</gene>
<dbReference type="SMART" id="SM00448">
    <property type="entry name" value="REC"/>
    <property type="match status" value="1"/>
</dbReference>
<keyword evidence="3" id="KW-0804">Transcription</keyword>
<dbReference type="PANTHER" id="PTHR44591:SF3">
    <property type="entry name" value="RESPONSE REGULATORY DOMAIN-CONTAINING PROTEIN"/>
    <property type="match status" value="1"/>
</dbReference>
<dbReference type="STRING" id="402881.Plav_0065"/>
<dbReference type="RefSeq" id="WP_011994979.1">
    <property type="nucleotide sequence ID" value="NC_009719.1"/>
</dbReference>